<sequence length="239" mass="25687">MGQLRGFALALVVLAMLGAGLGYLVWPGPETTPPDFDQTGPRLVALSALAFVFMASLIFGRPKASEILRGTLFWGGLCILLVVGYTFRHDIVNGGYRVLGALSPGLAVTQDDGSILVVRDRSGHFQVGSTVNGHPVDMLFDTGASTVVLTYQDAVEAGFHPESLQFTVPVRTANGQAMVAPVRIDRLTIADLQLSDLRAFVARDGALETSLLGMRALDRLKSWRIEGDRLILIPSPLSR</sequence>
<proteinExistence type="predicted"/>
<dbReference type="GO" id="GO:0006508">
    <property type="term" value="P:proteolysis"/>
    <property type="evidence" value="ECO:0007669"/>
    <property type="project" value="UniProtKB-KW"/>
</dbReference>
<dbReference type="InterPro" id="IPR011969">
    <property type="entry name" value="Clan_AA_Asp_peptidase_C"/>
</dbReference>
<dbReference type="InterPro" id="IPR034122">
    <property type="entry name" value="Retropepsin-like_bacterial"/>
</dbReference>
<comment type="caution">
    <text evidence="2">The sequence shown here is derived from an EMBL/GenBank/DDBJ whole genome shotgun (WGS) entry which is preliminary data.</text>
</comment>
<reference evidence="3" key="1">
    <citation type="journal article" date="2019" name="Int. J. Syst. Evol. Microbiol.">
        <title>The Global Catalogue of Microorganisms (GCM) 10K type strain sequencing project: providing services to taxonomists for standard genome sequencing and annotation.</title>
        <authorList>
            <consortium name="The Broad Institute Genomics Platform"/>
            <consortium name="The Broad Institute Genome Sequencing Center for Infectious Disease"/>
            <person name="Wu L."/>
            <person name="Ma J."/>
        </authorList>
    </citation>
    <scope>NUCLEOTIDE SEQUENCE [LARGE SCALE GENOMIC DNA]</scope>
    <source>
        <strain evidence="3">JCM 3369</strain>
    </source>
</reference>
<feature type="transmembrane region" description="Helical" evidence="1">
    <location>
        <begin position="7"/>
        <end position="26"/>
    </location>
</feature>
<accession>A0ABW4JUD4</accession>
<keyword evidence="2" id="KW-0645">Protease</keyword>
<dbReference type="RefSeq" id="WP_149891450.1">
    <property type="nucleotide sequence ID" value="NZ_JBHUFA010000001.1"/>
</dbReference>
<gene>
    <name evidence="2" type="ORF">ACFSC7_04315</name>
</gene>
<dbReference type="EMBL" id="JBHUFA010000001">
    <property type="protein sequence ID" value="MFD1694728.1"/>
    <property type="molecule type" value="Genomic_DNA"/>
</dbReference>
<dbReference type="Gene3D" id="2.40.70.10">
    <property type="entry name" value="Acid Proteases"/>
    <property type="match status" value="1"/>
</dbReference>
<dbReference type="PROSITE" id="PS00141">
    <property type="entry name" value="ASP_PROTEASE"/>
    <property type="match status" value="1"/>
</dbReference>
<evidence type="ECO:0000256" key="1">
    <source>
        <dbReference type="SAM" id="Phobius"/>
    </source>
</evidence>
<evidence type="ECO:0000313" key="2">
    <source>
        <dbReference type="EMBL" id="MFD1694728.1"/>
    </source>
</evidence>
<dbReference type="Pfam" id="PF13650">
    <property type="entry name" value="Asp_protease_2"/>
    <property type="match status" value="1"/>
</dbReference>
<name>A0ABW4JUD4_9HYPH</name>
<evidence type="ECO:0000313" key="3">
    <source>
        <dbReference type="Proteomes" id="UP001597327"/>
    </source>
</evidence>
<dbReference type="InterPro" id="IPR001969">
    <property type="entry name" value="Aspartic_peptidase_AS"/>
</dbReference>
<feature type="transmembrane region" description="Helical" evidence="1">
    <location>
        <begin position="67"/>
        <end position="87"/>
    </location>
</feature>
<dbReference type="SUPFAM" id="SSF50630">
    <property type="entry name" value="Acid proteases"/>
    <property type="match status" value="1"/>
</dbReference>
<keyword evidence="3" id="KW-1185">Reference proteome</keyword>
<dbReference type="Proteomes" id="UP001597327">
    <property type="component" value="Unassembled WGS sequence"/>
</dbReference>
<dbReference type="NCBIfam" id="TIGR02281">
    <property type="entry name" value="clan_AA_DTGA"/>
    <property type="match status" value="1"/>
</dbReference>
<keyword evidence="1" id="KW-0472">Membrane</keyword>
<keyword evidence="2" id="KW-0378">Hydrolase</keyword>
<dbReference type="CDD" id="cd05483">
    <property type="entry name" value="retropepsin_like_bacteria"/>
    <property type="match status" value="1"/>
</dbReference>
<keyword evidence="1" id="KW-1133">Transmembrane helix</keyword>
<keyword evidence="1" id="KW-0812">Transmembrane</keyword>
<dbReference type="GO" id="GO:0008233">
    <property type="term" value="F:peptidase activity"/>
    <property type="evidence" value="ECO:0007669"/>
    <property type="project" value="UniProtKB-KW"/>
</dbReference>
<protein>
    <submittedName>
        <fullName evidence="2">TIGR02281 family clan AA aspartic protease</fullName>
    </submittedName>
</protein>
<dbReference type="InterPro" id="IPR021109">
    <property type="entry name" value="Peptidase_aspartic_dom_sf"/>
</dbReference>
<feature type="transmembrane region" description="Helical" evidence="1">
    <location>
        <begin position="41"/>
        <end position="60"/>
    </location>
</feature>
<organism evidence="2 3">
    <name type="scientific">Roseibium aestuarii</name>
    <dbReference type="NCBI Taxonomy" id="2600299"/>
    <lineage>
        <taxon>Bacteria</taxon>
        <taxon>Pseudomonadati</taxon>
        <taxon>Pseudomonadota</taxon>
        <taxon>Alphaproteobacteria</taxon>
        <taxon>Hyphomicrobiales</taxon>
        <taxon>Stappiaceae</taxon>
        <taxon>Roseibium</taxon>
    </lineage>
</organism>